<dbReference type="EMBL" id="LRBV02000012">
    <property type="status" value="NOT_ANNOTATED_CDS"/>
    <property type="molecule type" value="Genomic_DNA"/>
</dbReference>
<evidence type="ECO:0000313" key="2">
    <source>
        <dbReference type="Proteomes" id="UP000594261"/>
    </source>
</evidence>
<dbReference type="AlphaFoldDB" id="A0A7N2N4D2"/>
<dbReference type="Gramene" id="QL12p026384:mrna">
    <property type="protein sequence ID" value="QL12p026384:mrna"/>
    <property type="gene ID" value="QL12p026384"/>
</dbReference>
<keyword evidence="2" id="KW-1185">Reference proteome</keyword>
<reference evidence="1" key="2">
    <citation type="submission" date="2021-01" db="UniProtKB">
        <authorList>
            <consortium name="EnsemblPlants"/>
        </authorList>
    </citation>
    <scope>IDENTIFICATION</scope>
</reference>
<accession>A0A7N2N4D2</accession>
<proteinExistence type="predicted"/>
<reference evidence="1 2" key="1">
    <citation type="journal article" date="2016" name="G3 (Bethesda)">
        <title>First Draft Assembly and Annotation of the Genome of a California Endemic Oak Quercus lobata Nee (Fagaceae).</title>
        <authorList>
            <person name="Sork V.L."/>
            <person name="Fitz-Gibbon S.T."/>
            <person name="Puiu D."/>
            <person name="Crepeau M."/>
            <person name="Gugger P.F."/>
            <person name="Sherman R."/>
            <person name="Stevens K."/>
            <person name="Langley C.H."/>
            <person name="Pellegrini M."/>
            <person name="Salzberg S.L."/>
        </authorList>
    </citation>
    <scope>NUCLEOTIDE SEQUENCE [LARGE SCALE GENOMIC DNA]</scope>
    <source>
        <strain evidence="1 2">cv. SW786</strain>
    </source>
</reference>
<sequence>MLKLWKWYQNCLAVHPVKTQVISSAIIWGVGDIAAQTITYSTAKNKRQIQVAKGKKWSFWHVLYRPTKFWL</sequence>
<name>A0A7N2N4D2_QUELO</name>
<evidence type="ECO:0000313" key="1">
    <source>
        <dbReference type="EnsemblPlants" id="QL12p026384:mrna"/>
    </source>
</evidence>
<dbReference type="InParanoid" id="A0A7N2N4D2"/>
<dbReference type="EnsemblPlants" id="QL12p026384:mrna">
    <property type="protein sequence ID" value="QL12p026384:mrna"/>
    <property type="gene ID" value="QL12p026384"/>
</dbReference>
<protein>
    <submittedName>
        <fullName evidence="1">Uncharacterized protein</fullName>
    </submittedName>
</protein>
<organism evidence="1 2">
    <name type="scientific">Quercus lobata</name>
    <name type="common">Valley oak</name>
    <dbReference type="NCBI Taxonomy" id="97700"/>
    <lineage>
        <taxon>Eukaryota</taxon>
        <taxon>Viridiplantae</taxon>
        <taxon>Streptophyta</taxon>
        <taxon>Embryophyta</taxon>
        <taxon>Tracheophyta</taxon>
        <taxon>Spermatophyta</taxon>
        <taxon>Magnoliopsida</taxon>
        <taxon>eudicotyledons</taxon>
        <taxon>Gunneridae</taxon>
        <taxon>Pentapetalae</taxon>
        <taxon>rosids</taxon>
        <taxon>fabids</taxon>
        <taxon>Fagales</taxon>
        <taxon>Fagaceae</taxon>
        <taxon>Quercus</taxon>
    </lineage>
</organism>
<dbReference type="Proteomes" id="UP000594261">
    <property type="component" value="Chromosome 12"/>
</dbReference>